<feature type="domain" description="TF-B3" evidence="7">
    <location>
        <begin position="826"/>
        <end position="926"/>
    </location>
</feature>
<feature type="domain" description="TF-B3" evidence="7">
    <location>
        <begin position="549"/>
        <end position="642"/>
    </location>
</feature>
<accession>A0ABR2RJ50</accession>
<feature type="compositionally biased region" description="Polar residues" evidence="6">
    <location>
        <begin position="946"/>
        <end position="958"/>
    </location>
</feature>
<feature type="region of interest" description="Disordered" evidence="6">
    <location>
        <begin position="750"/>
        <end position="782"/>
    </location>
</feature>
<feature type="compositionally biased region" description="Basic residues" evidence="6">
    <location>
        <begin position="759"/>
        <end position="775"/>
    </location>
</feature>
<evidence type="ECO:0000256" key="4">
    <source>
        <dbReference type="ARBA" id="ARBA00023163"/>
    </source>
</evidence>
<reference evidence="8 9" key="1">
    <citation type="journal article" date="2024" name="G3 (Bethesda)">
        <title>Genome assembly of Hibiscus sabdariffa L. provides insights into metabolisms of medicinal natural products.</title>
        <authorList>
            <person name="Kim T."/>
        </authorList>
    </citation>
    <scope>NUCLEOTIDE SEQUENCE [LARGE SCALE GENOMIC DNA]</scope>
    <source>
        <strain evidence="8">TK-2024</strain>
        <tissue evidence="8">Old leaves</tissue>
    </source>
</reference>
<evidence type="ECO:0000313" key="8">
    <source>
        <dbReference type="EMBL" id="KAK9012985.1"/>
    </source>
</evidence>
<feature type="compositionally biased region" description="Basic residues" evidence="6">
    <location>
        <begin position="690"/>
        <end position="708"/>
    </location>
</feature>
<dbReference type="PANTHER" id="PTHR31391:SF106">
    <property type="entry name" value="B3 DOMAIN-CONTAINING PROTEIN OS01G0723500"/>
    <property type="match status" value="1"/>
</dbReference>
<name>A0ABR2RJ50_9ROSI</name>
<evidence type="ECO:0000256" key="1">
    <source>
        <dbReference type="ARBA" id="ARBA00004123"/>
    </source>
</evidence>
<dbReference type="Gene3D" id="2.40.330.10">
    <property type="entry name" value="DNA-binding pseudobarrel domain"/>
    <property type="match status" value="7"/>
</dbReference>
<dbReference type="Proteomes" id="UP001396334">
    <property type="component" value="Unassembled WGS sequence"/>
</dbReference>
<evidence type="ECO:0000256" key="2">
    <source>
        <dbReference type="ARBA" id="ARBA00023015"/>
    </source>
</evidence>
<feature type="compositionally biased region" description="Basic residues" evidence="6">
    <location>
        <begin position="192"/>
        <end position="205"/>
    </location>
</feature>
<comment type="caution">
    <text evidence="8">The sequence shown here is derived from an EMBL/GenBank/DDBJ whole genome shotgun (WGS) entry which is preliminary data.</text>
</comment>
<feature type="region of interest" description="Disordered" evidence="6">
    <location>
        <begin position="178"/>
        <end position="212"/>
    </location>
</feature>
<keyword evidence="5" id="KW-0539">Nucleus</keyword>
<feature type="domain" description="TF-B3" evidence="7">
    <location>
        <begin position="1514"/>
        <end position="1616"/>
    </location>
</feature>
<keyword evidence="4" id="KW-0804">Transcription</keyword>
<evidence type="ECO:0000313" key="9">
    <source>
        <dbReference type="Proteomes" id="UP001396334"/>
    </source>
</evidence>
<keyword evidence="3" id="KW-0238">DNA-binding</keyword>
<evidence type="ECO:0000259" key="7">
    <source>
        <dbReference type="PROSITE" id="PS50863"/>
    </source>
</evidence>
<feature type="region of interest" description="Disordered" evidence="6">
    <location>
        <begin position="679"/>
        <end position="712"/>
    </location>
</feature>
<dbReference type="PROSITE" id="PS50863">
    <property type="entry name" value="B3"/>
    <property type="match status" value="6"/>
</dbReference>
<dbReference type="EMBL" id="JBBPBN010000022">
    <property type="protein sequence ID" value="KAK9012985.1"/>
    <property type="molecule type" value="Genomic_DNA"/>
</dbReference>
<dbReference type="CDD" id="cd10017">
    <property type="entry name" value="B3_DNA"/>
    <property type="match status" value="7"/>
</dbReference>
<feature type="region of interest" description="Disordered" evidence="6">
    <location>
        <begin position="930"/>
        <end position="964"/>
    </location>
</feature>
<keyword evidence="2" id="KW-0805">Transcription regulation</keyword>
<evidence type="ECO:0000256" key="5">
    <source>
        <dbReference type="ARBA" id="ARBA00023242"/>
    </source>
</evidence>
<organism evidence="8 9">
    <name type="scientific">Hibiscus sabdariffa</name>
    <name type="common">roselle</name>
    <dbReference type="NCBI Taxonomy" id="183260"/>
    <lineage>
        <taxon>Eukaryota</taxon>
        <taxon>Viridiplantae</taxon>
        <taxon>Streptophyta</taxon>
        <taxon>Embryophyta</taxon>
        <taxon>Tracheophyta</taxon>
        <taxon>Spermatophyta</taxon>
        <taxon>Magnoliopsida</taxon>
        <taxon>eudicotyledons</taxon>
        <taxon>Gunneridae</taxon>
        <taxon>Pentapetalae</taxon>
        <taxon>rosids</taxon>
        <taxon>malvids</taxon>
        <taxon>Malvales</taxon>
        <taxon>Malvaceae</taxon>
        <taxon>Malvoideae</taxon>
        <taxon>Hibiscus</taxon>
    </lineage>
</organism>
<evidence type="ECO:0000256" key="3">
    <source>
        <dbReference type="ARBA" id="ARBA00023125"/>
    </source>
</evidence>
<feature type="domain" description="TF-B3" evidence="7">
    <location>
        <begin position="48"/>
        <end position="141"/>
    </location>
</feature>
<dbReference type="InterPro" id="IPR044837">
    <property type="entry name" value="REM16-like"/>
</dbReference>
<dbReference type="Pfam" id="PF02362">
    <property type="entry name" value="B3"/>
    <property type="match status" value="6"/>
</dbReference>
<dbReference type="SUPFAM" id="SSF101936">
    <property type="entry name" value="DNA-binding pseudobarrel domain"/>
    <property type="match status" value="7"/>
</dbReference>
<dbReference type="SMART" id="SM01019">
    <property type="entry name" value="B3"/>
    <property type="match status" value="6"/>
</dbReference>
<gene>
    <name evidence="8" type="ORF">V6N11_041012</name>
</gene>
<proteinExistence type="predicted"/>
<comment type="subcellular location">
    <subcellularLocation>
        <location evidence="1">Nucleus</location>
    </subcellularLocation>
</comment>
<evidence type="ECO:0000256" key="6">
    <source>
        <dbReference type="SAM" id="MobiDB-lite"/>
    </source>
</evidence>
<feature type="domain" description="TF-B3" evidence="7">
    <location>
        <begin position="256"/>
        <end position="356"/>
    </location>
</feature>
<keyword evidence="9" id="KW-1185">Reference proteome</keyword>
<dbReference type="InterPro" id="IPR015300">
    <property type="entry name" value="DNA-bd_pseudobarrel_sf"/>
</dbReference>
<feature type="domain" description="TF-B3" evidence="7">
    <location>
        <begin position="988"/>
        <end position="1087"/>
    </location>
</feature>
<dbReference type="PANTHER" id="PTHR31391">
    <property type="entry name" value="B3 DOMAIN-CONTAINING PROTEIN OS11G0197600-RELATED"/>
    <property type="match status" value="1"/>
</dbReference>
<protein>
    <recommendedName>
        <fullName evidence="7">TF-B3 domain-containing protein</fullName>
    </recommendedName>
</protein>
<dbReference type="InterPro" id="IPR003340">
    <property type="entry name" value="B3_DNA-bd"/>
</dbReference>
<sequence length="1620" mass="180074">MELSYMAVAVDEEEDNISEVFSLKFEPMRVDKCDKENNNSMLTPQTPQFFKIILEDTIQDKKLGIPRKFVKKYGNGLSNSVLLTVPSGDTWHVELTKSDGVVWLQNGWQELVEFYSLKNGYFLVFKYEGNGKFLLLIFDMSASEIEYPCKSHIEDHKSGEQVCLKPVMEAAKDVTCGEITQNTPPRKETMTKKSRASSSKSRKKRKTDENDCEDLSNCEEDLQTEVPGDARAFGASELYAKARLRASTFKSEKPFFLVTMQPSFINPGRKMCIPKDFTLKFLKEKVGDLTLCTSDGKTWCANYHRYISKNKYTKAIIHIGWKPFVQDNNLEAGDVCVFELISQTKIKLKVIIYRVCHDTSSSSPLDGINSLEDGGNVSSSTLGSTKRTRNGLKRPMTQIEKAIAIQRTDFFQSKNPFFKVVMQPRYLTIRRGLSVPHKFVKRYLDEEKDEAILQVADGRTWIVKFAVKVVTVDNIKLNSLLGRLLQRTITCGRLAVLDDDEEDDNIRKISTSKTQRSSVLKSQVAYRRSIFGMTLKENTNSMFTPKTPHFFKIILEDTIQDKKLGIPRKFVKKYGNGLSNSVLLTVPSGDTWHVELTKSDGVVWLQNGWQELVEFYSLKNGYFLVFKYEGIGKFLLLIFDMSASEIEYPCKSHIEDHKSGEQLCLKPVKEEAKDVTCGEITQKTPPSKEPRKKRSQVSCSKPRKKQKTNKKDKDENICEDLLNAEEDINTVVSGDALAFRAKEDSCDELLHETPPCKETRKKKSPASSSKPRKKRKTDENDCEDLSNCEEDLQTKVTGDALAFGASELYAKARLRASSFKSENPFFLVTMQPSYINPGRKMCIPKDFTLKFLKEKVGDLTLCTSDGKTWPANYHRYISRDKYTKAIIHIGWKPFMQDNNLEAGDVCVFELISQTEIKLKVIIYRVCHDTSSSSPLDGINSLEDGGNVSSSTPGSTKPKQNGLKRPMTHNEKAIAIERTGSFKSKNPFFKVVMQPRYLTIRCSLSVPYKFVKRYLDEEKDEAILQVADGRTWIVKFAVKVVTGGQHKAEFSSWRSFAKDNNLEVGDVCVFELINRHENSFKVSIFSAAPGANPSQSLQDFSIYSADDANAGQLASKNCTVPRTEADDDFDNFSAGTSSFGAQHTTVGCQETQEEVNPSDDAKASQVASKSCLVPRIEDDDDVGNCSAENSSPAAQLTTKGDASTEALEAAFQDPSSTLVGYQENQEEVNPTNDAKAGQGAYKDCLVPKIEDNGDFGNCSTRNSSPTAQLTTIGYQENQGEANPTDDARANQIASNGCLIPKMEADGDFGNCSSGNSSPAAQLTTTGYRENQGQVNPTDGAKAGQVASNGCLLPKIEAYGDSGNCSAGNSSPATQLTTTGYQENQGQVNPTDDAKGSQAASNGCLLPKIEAYGDSGNCSAGNSSPATQLTTAGYQENQEQVNPTVDARASQVSSKDCLVPKTEAAADVGNRYAAISTRPRDPEAERTKGKLHRSQTSGTLKALQRACGFKSQNPFFTITMQPSYVCNEYRLPIPLHFSRKYLTNWSGDVILCVPPNGKTWPTKYHREATETNPRAKLIDGWKTFVEDNNLEIGDVCVCEMHDLKGYELLLNVVIYKAETDEP</sequence>